<evidence type="ECO:0000256" key="3">
    <source>
        <dbReference type="ARBA" id="ARBA00022490"/>
    </source>
</evidence>
<evidence type="ECO:0000256" key="10">
    <source>
        <dbReference type="PIRNR" id="PIRNR015601"/>
    </source>
</evidence>
<dbReference type="Proteomes" id="UP000885792">
    <property type="component" value="Unassembled WGS sequence"/>
</dbReference>
<name>A0A7C5QFU1_AQUAO</name>
<dbReference type="PANTHER" id="PTHR30027:SF3">
    <property type="entry name" value="16S RRNA (URACIL(1498)-N(3))-METHYLTRANSFERASE"/>
    <property type="match status" value="1"/>
</dbReference>
<dbReference type="InterPro" id="IPR029026">
    <property type="entry name" value="tRNA_m1G_MTases_N"/>
</dbReference>
<dbReference type="Pfam" id="PF04452">
    <property type="entry name" value="Methyltrans_RNA"/>
    <property type="match status" value="1"/>
</dbReference>
<dbReference type="GO" id="GO:0005737">
    <property type="term" value="C:cytoplasm"/>
    <property type="evidence" value="ECO:0007669"/>
    <property type="project" value="UniProtKB-SubCell"/>
</dbReference>
<keyword evidence="6 10" id="KW-0808">Transferase</keyword>
<evidence type="ECO:0000313" key="12">
    <source>
        <dbReference type="EMBL" id="HHJ65041.1"/>
    </source>
</evidence>
<evidence type="ECO:0000256" key="2">
    <source>
        <dbReference type="ARBA" id="ARBA00005528"/>
    </source>
</evidence>
<comment type="caution">
    <text evidence="12">The sequence shown here is derived from an EMBL/GenBank/DDBJ whole genome shotgun (WGS) entry which is preliminary data.</text>
</comment>
<dbReference type="CDD" id="cd18084">
    <property type="entry name" value="RsmE-like"/>
    <property type="match status" value="1"/>
</dbReference>
<dbReference type="InterPro" id="IPR006700">
    <property type="entry name" value="RsmE"/>
</dbReference>
<keyword evidence="3 10" id="KW-0963">Cytoplasm</keyword>
<dbReference type="EMBL" id="DRNB01000343">
    <property type="protein sequence ID" value="HHJ65041.1"/>
    <property type="molecule type" value="Genomic_DNA"/>
</dbReference>
<dbReference type="Gene3D" id="3.40.1280.10">
    <property type="match status" value="1"/>
</dbReference>
<dbReference type="PIRSF" id="PIRSF015601">
    <property type="entry name" value="MTase_slr0722"/>
    <property type="match status" value="1"/>
</dbReference>
<evidence type="ECO:0000256" key="9">
    <source>
        <dbReference type="ARBA" id="ARBA00047944"/>
    </source>
</evidence>
<keyword evidence="5 10" id="KW-0489">Methyltransferase</keyword>
<accession>A0A7C5QFU1</accession>
<sequence length="233" mass="26811">MHLFFPSEKRKQFFLISGEEHRHLRVKRIHIGEEIGVIFEEKIYRCVLREKKRDFSLAEILEVIEPRQPQPDLTLYQSLTHHIATVDFIVQKSVELGVLRFVPLLTERSFRNLSAIERRIQRWKKIIREAMKQCGRAYPMELTAPVELSNLEPVHELNLLLDSFYEGVYVKDLNLEGVKDVAVVVGPEGGFTEKEAELLREKGFLSVKLKPHILRTETAAVVAAGIIMNLAGS</sequence>
<comment type="catalytic activity">
    <reaction evidence="9 10">
        <text>uridine(1498) in 16S rRNA + S-adenosyl-L-methionine = N(3)-methyluridine(1498) in 16S rRNA + S-adenosyl-L-homocysteine + H(+)</text>
        <dbReference type="Rhea" id="RHEA:42920"/>
        <dbReference type="Rhea" id="RHEA-COMP:10283"/>
        <dbReference type="Rhea" id="RHEA-COMP:10284"/>
        <dbReference type="ChEBI" id="CHEBI:15378"/>
        <dbReference type="ChEBI" id="CHEBI:57856"/>
        <dbReference type="ChEBI" id="CHEBI:59789"/>
        <dbReference type="ChEBI" id="CHEBI:65315"/>
        <dbReference type="ChEBI" id="CHEBI:74502"/>
        <dbReference type="EC" id="2.1.1.193"/>
    </reaction>
</comment>
<evidence type="ECO:0000256" key="8">
    <source>
        <dbReference type="ARBA" id="ARBA00025699"/>
    </source>
</evidence>
<dbReference type="AlphaFoldDB" id="A0A7C5QFU1"/>
<proteinExistence type="inferred from homology"/>
<evidence type="ECO:0000259" key="11">
    <source>
        <dbReference type="Pfam" id="PF04452"/>
    </source>
</evidence>
<evidence type="ECO:0000256" key="5">
    <source>
        <dbReference type="ARBA" id="ARBA00022603"/>
    </source>
</evidence>
<dbReference type="GO" id="GO:0070042">
    <property type="term" value="F:rRNA (uridine-N3-)-methyltransferase activity"/>
    <property type="evidence" value="ECO:0007669"/>
    <property type="project" value="TreeGrafter"/>
</dbReference>
<evidence type="ECO:0000256" key="6">
    <source>
        <dbReference type="ARBA" id="ARBA00022679"/>
    </source>
</evidence>
<evidence type="ECO:0000256" key="7">
    <source>
        <dbReference type="ARBA" id="ARBA00022691"/>
    </source>
</evidence>
<reference evidence="12" key="1">
    <citation type="journal article" date="2020" name="mSystems">
        <title>Genome- and Community-Level Interaction Insights into Carbon Utilization and Element Cycling Functions of Hydrothermarchaeota in Hydrothermal Sediment.</title>
        <authorList>
            <person name="Zhou Z."/>
            <person name="Liu Y."/>
            <person name="Xu W."/>
            <person name="Pan J."/>
            <person name="Luo Z.H."/>
            <person name="Li M."/>
        </authorList>
    </citation>
    <scope>NUCLEOTIDE SEQUENCE [LARGE SCALE GENOMIC DNA]</scope>
    <source>
        <strain evidence="12">HyVt-501</strain>
    </source>
</reference>
<dbReference type="InterPro" id="IPR046886">
    <property type="entry name" value="RsmE_MTase_dom"/>
</dbReference>
<dbReference type="InterPro" id="IPR029028">
    <property type="entry name" value="Alpha/beta_knot_MTases"/>
</dbReference>
<feature type="domain" description="Ribosomal RNA small subunit methyltransferase E methyltransferase" evidence="11">
    <location>
        <begin position="69"/>
        <end position="227"/>
    </location>
</feature>
<evidence type="ECO:0000256" key="1">
    <source>
        <dbReference type="ARBA" id="ARBA00004496"/>
    </source>
</evidence>
<dbReference type="PANTHER" id="PTHR30027">
    <property type="entry name" value="RIBOSOMAL RNA SMALL SUBUNIT METHYLTRANSFERASE E"/>
    <property type="match status" value="1"/>
</dbReference>
<keyword evidence="7 10" id="KW-0949">S-adenosyl-L-methionine</keyword>
<dbReference type="NCBIfam" id="TIGR00046">
    <property type="entry name" value="RsmE family RNA methyltransferase"/>
    <property type="match status" value="1"/>
</dbReference>
<dbReference type="SUPFAM" id="SSF75217">
    <property type="entry name" value="alpha/beta knot"/>
    <property type="match status" value="1"/>
</dbReference>
<comment type="similarity">
    <text evidence="2 10">Belongs to the RNA methyltransferase RsmE family.</text>
</comment>
<gene>
    <name evidence="12" type="ORF">ENJ61_09090</name>
</gene>
<evidence type="ECO:0000256" key="4">
    <source>
        <dbReference type="ARBA" id="ARBA00022552"/>
    </source>
</evidence>
<comment type="function">
    <text evidence="8 10">Specifically methylates the N3 position of the uracil ring of uridine 1498 (m3U1498) in 16S rRNA. Acts on the fully assembled 30S ribosomal subunit.</text>
</comment>
<protein>
    <recommendedName>
        <fullName evidence="10">Ribosomal RNA small subunit methyltransferase E</fullName>
        <ecNumber evidence="10">2.1.1.193</ecNumber>
    </recommendedName>
</protein>
<organism evidence="12">
    <name type="scientific">Aquifex aeolicus</name>
    <dbReference type="NCBI Taxonomy" id="63363"/>
    <lineage>
        <taxon>Bacteria</taxon>
        <taxon>Pseudomonadati</taxon>
        <taxon>Aquificota</taxon>
        <taxon>Aquificia</taxon>
        <taxon>Aquificales</taxon>
        <taxon>Aquificaceae</taxon>
        <taxon>Aquifex</taxon>
    </lineage>
</organism>
<keyword evidence="4 10" id="KW-0698">rRNA processing</keyword>
<dbReference type="GO" id="GO:0070475">
    <property type="term" value="P:rRNA base methylation"/>
    <property type="evidence" value="ECO:0007669"/>
    <property type="project" value="TreeGrafter"/>
</dbReference>
<dbReference type="Gene3D" id="2.40.240.20">
    <property type="entry name" value="Hypothetical PUA domain-like, domain 1"/>
    <property type="match status" value="1"/>
</dbReference>
<dbReference type="EC" id="2.1.1.193" evidence="10"/>
<comment type="subcellular location">
    <subcellularLocation>
        <location evidence="1 10">Cytoplasm</location>
    </subcellularLocation>
</comment>